<accession>A0A224X343</accession>
<keyword evidence="2" id="KW-1133">Transmembrane helix</keyword>
<comment type="similarity">
    <text evidence="1">Belongs to the EssB family.</text>
</comment>
<keyword evidence="2" id="KW-0472">Membrane</keyword>
<dbReference type="Gene3D" id="1.25.40.680">
    <property type="entry name" value="Type VII secretion system EssB, C-terminal-like domain"/>
    <property type="match status" value="1"/>
</dbReference>
<dbReference type="InterPro" id="IPR042565">
    <property type="entry name" value="T7SS_EssB_C"/>
</dbReference>
<dbReference type="Proteomes" id="UP000218689">
    <property type="component" value="Unassembled WGS sequence"/>
</dbReference>
<evidence type="ECO:0000313" key="3">
    <source>
        <dbReference type="EMBL" id="GAX48458.1"/>
    </source>
</evidence>
<dbReference type="RefSeq" id="WP_094785470.1">
    <property type="nucleotide sequence ID" value="NZ_BEDT01000008.1"/>
</dbReference>
<reference evidence="4" key="1">
    <citation type="submission" date="2017-08" db="EMBL/GenBank/DDBJ databases">
        <title>Draft genome sequence of Lactococcus sp. strain Rs-Y01, isolated from the gut of the lower termite Reticulitermes speratus.</title>
        <authorList>
            <person name="Ohkuma M."/>
            <person name="Yuki M."/>
        </authorList>
    </citation>
    <scope>NUCLEOTIDE SEQUENCE [LARGE SCALE GENOMIC DNA]</scope>
    <source>
        <strain evidence="4">Rs-Y01</strain>
    </source>
</reference>
<evidence type="ECO:0000256" key="2">
    <source>
        <dbReference type="SAM" id="Phobius"/>
    </source>
</evidence>
<dbReference type="Gene3D" id="1.10.510.10">
    <property type="entry name" value="Transferase(Phosphotransferase) domain 1"/>
    <property type="match status" value="1"/>
</dbReference>
<dbReference type="NCBIfam" id="TIGR03926">
    <property type="entry name" value="T7_EssB"/>
    <property type="match status" value="1"/>
</dbReference>
<dbReference type="AlphaFoldDB" id="A0A224X343"/>
<dbReference type="Pfam" id="PF10140">
    <property type="entry name" value="YukC"/>
    <property type="match status" value="1"/>
</dbReference>
<evidence type="ECO:0008006" key="5">
    <source>
        <dbReference type="Google" id="ProtNLM"/>
    </source>
</evidence>
<name>A0A224X343_9LACT</name>
<dbReference type="EMBL" id="BEDT01000008">
    <property type="protein sequence ID" value="GAX48458.1"/>
    <property type="molecule type" value="Genomic_DNA"/>
</dbReference>
<dbReference type="OrthoDB" id="4975281at2"/>
<organism evidence="3 4">
    <name type="scientific">Pseudolactococcus reticulitermitis</name>
    <dbReference type="NCBI Taxonomy" id="2025039"/>
    <lineage>
        <taxon>Bacteria</taxon>
        <taxon>Bacillati</taxon>
        <taxon>Bacillota</taxon>
        <taxon>Bacilli</taxon>
        <taxon>Lactobacillales</taxon>
        <taxon>Streptococcaceae</taxon>
        <taxon>Pseudolactococcus</taxon>
    </lineage>
</organism>
<keyword evidence="2" id="KW-0812">Transmembrane</keyword>
<keyword evidence="4" id="KW-1185">Reference proteome</keyword>
<evidence type="ECO:0000313" key="4">
    <source>
        <dbReference type="Proteomes" id="UP000218689"/>
    </source>
</evidence>
<sequence>MRLFNGADTLEVEKQKQSILVNLEKTQVKLSELEEINQYAVAEQTDQGVQLRYTLQEGLLSFSQASNQTKTQLEKLELANLLRPLQDIKGDYQIPFIHPENLYLEGEKLTIIHFGLKGLVAPKVEDTALFLKDVKALILSIFQSKVTYEKCLEGLPSLKDSFSTQILAAENLEELFSFLNTELTVEKAKINQSKRLVSKSGFAVYRVLGVIALVFAIIMTFFCYRYKTSSDKSDAIVTAQTSFITNNYAKTQTDLEKYKPADLPKSAKYILAVSSVNLADLTSAQKQTILNTLSIKTDNNTLNYWVNMGRGNFDEALNLAQNLGDDQLTLLAYTDLYQATKLNTTMAGDKKQKRLQEYRKQIEDLTKKLGN</sequence>
<evidence type="ECO:0000256" key="1">
    <source>
        <dbReference type="ARBA" id="ARBA00010163"/>
    </source>
</evidence>
<gene>
    <name evidence="3" type="ORF">RsY01_2087</name>
</gene>
<comment type="caution">
    <text evidence="3">The sequence shown here is derived from an EMBL/GenBank/DDBJ whole genome shotgun (WGS) entry which is preliminary data.</text>
</comment>
<protein>
    <recommendedName>
        <fullName evidence="5">Type VII secretion protein EssB</fullName>
    </recommendedName>
</protein>
<feature type="transmembrane region" description="Helical" evidence="2">
    <location>
        <begin position="203"/>
        <end position="224"/>
    </location>
</feature>
<dbReference type="InterPro" id="IPR018778">
    <property type="entry name" value="T7SS_EssB"/>
</dbReference>
<proteinExistence type="inferred from homology"/>